<keyword evidence="1" id="KW-1133">Transmembrane helix</keyword>
<dbReference type="SUPFAM" id="SSF81585">
    <property type="entry name" value="PsbU/PolX domain-like"/>
    <property type="match status" value="1"/>
</dbReference>
<dbReference type="PANTHER" id="PTHR21180:SF32">
    <property type="entry name" value="ENDONUCLEASE_EXONUCLEASE_PHOSPHATASE FAMILY DOMAIN-CONTAINING PROTEIN 1"/>
    <property type="match status" value="1"/>
</dbReference>
<dbReference type="Gene3D" id="1.10.150.320">
    <property type="entry name" value="Photosystem II 12 kDa extrinsic protein"/>
    <property type="match status" value="1"/>
</dbReference>
<proteinExistence type="predicted"/>
<protein>
    <submittedName>
        <fullName evidence="3">Late competence protein ComEA, DNA receptor</fullName>
    </submittedName>
</protein>
<keyword evidence="1" id="KW-0812">Transmembrane</keyword>
<dbReference type="Proteomes" id="UP000034246">
    <property type="component" value="Unassembled WGS sequence"/>
</dbReference>
<evidence type="ECO:0000313" key="3">
    <source>
        <dbReference type="EMBL" id="KKR11178.1"/>
    </source>
</evidence>
<dbReference type="InterPro" id="IPR019554">
    <property type="entry name" value="Soluble_ligand-bd"/>
</dbReference>
<dbReference type="AlphaFoldDB" id="A0A0G0N6Y1"/>
<reference evidence="3 4" key="1">
    <citation type="journal article" date="2015" name="Nature">
        <title>rRNA introns, odd ribosomes, and small enigmatic genomes across a large radiation of phyla.</title>
        <authorList>
            <person name="Brown C.T."/>
            <person name="Hug L.A."/>
            <person name="Thomas B.C."/>
            <person name="Sharon I."/>
            <person name="Castelle C.J."/>
            <person name="Singh A."/>
            <person name="Wilkins M.J."/>
            <person name="Williams K.H."/>
            <person name="Banfield J.F."/>
        </authorList>
    </citation>
    <scope>NUCLEOTIDE SEQUENCE [LARGE SCALE GENOMIC DNA]</scope>
</reference>
<organism evidence="3 4">
    <name type="scientific">Candidatus Woesebacteria bacterium GW2011_GWA1_39_21</name>
    <dbReference type="NCBI Taxonomy" id="1618550"/>
    <lineage>
        <taxon>Bacteria</taxon>
        <taxon>Candidatus Woeseibacteriota</taxon>
    </lineage>
</organism>
<dbReference type="EMBL" id="LBWP01000010">
    <property type="protein sequence ID" value="KKR11178.1"/>
    <property type="molecule type" value="Genomic_DNA"/>
</dbReference>
<gene>
    <name evidence="3" type="ORF">UT39_C0010G0011</name>
</gene>
<evidence type="ECO:0000259" key="2">
    <source>
        <dbReference type="Pfam" id="PF10531"/>
    </source>
</evidence>
<keyword evidence="3" id="KW-0675">Receptor</keyword>
<comment type="caution">
    <text evidence="3">The sequence shown here is derived from an EMBL/GenBank/DDBJ whole genome shotgun (WGS) entry which is preliminary data.</text>
</comment>
<sequence>MPRNSDGDLNSEVDGDLSSQSGTLLSKLKSFGFEEFLNRNKIALSVAFFGLILLGFGVFLYKNTDVFNKSSVEVVNEPGKTPDVASNVVVEIAGSVQKPGVYKLPSGSRVEDLMSICGGLSQVADRSWVEKYINRAAKLTDGLKIYIKSVDETVDSDAVKQTMPTSANASEQYQSVSPVLGVDSSSLVNINTAPFSELDNLPGIGQVYGQKIIDQRPYSSSEELVNRNILPKSTYEKIKDKITVY</sequence>
<dbReference type="Gene3D" id="3.10.560.10">
    <property type="entry name" value="Outer membrane lipoprotein wza domain like"/>
    <property type="match status" value="1"/>
</dbReference>
<evidence type="ECO:0000313" key="4">
    <source>
        <dbReference type="Proteomes" id="UP000034246"/>
    </source>
</evidence>
<dbReference type="PANTHER" id="PTHR21180">
    <property type="entry name" value="ENDONUCLEASE/EXONUCLEASE/PHOSPHATASE FAMILY DOMAIN-CONTAINING PROTEIN 1"/>
    <property type="match status" value="1"/>
</dbReference>
<keyword evidence="1" id="KW-0472">Membrane</keyword>
<accession>A0A0G0N6Y1</accession>
<feature type="transmembrane region" description="Helical" evidence="1">
    <location>
        <begin position="42"/>
        <end position="61"/>
    </location>
</feature>
<feature type="domain" description="Soluble ligand binding" evidence="2">
    <location>
        <begin position="89"/>
        <end position="126"/>
    </location>
</feature>
<dbReference type="GO" id="GO:0015628">
    <property type="term" value="P:protein secretion by the type II secretion system"/>
    <property type="evidence" value="ECO:0007669"/>
    <property type="project" value="TreeGrafter"/>
</dbReference>
<evidence type="ECO:0000256" key="1">
    <source>
        <dbReference type="SAM" id="Phobius"/>
    </source>
</evidence>
<dbReference type="Pfam" id="PF12836">
    <property type="entry name" value="HHH_3"/>
    <property type="match status" value="1"/>
</dbReference>
<dbReference type="STRING" id="1618550.UT39_C0010G0011"/>
<dbReference type="GO" id="GO:0015627">
    <property type="term" value="C:type II protein secretion system complex"/>
    <property type="evidence" value="ECO:0007669"/>
    <property type="project" value="TreeGrafter"/>
</dbReference>
<dbReference type="InterPro" id="IPR051675">
    <property type="entry name" value="Endo/Exo/Phosphatase_dom_1"/>
</dbReference>
<name>A0A0G0N6Y1_9BACT</name>
<dbReference type="Pfam" id="PF10531">
    <property type="entry name" value="SLBB"/>
    <property type="match status" value="1"/>
</dbReference>